<dbReference type="EMBL" id="JABWUV010000036">
    <property type="protein sequence ID" value="KAF6271951.1"/>
    <property type="molecule type" value="Genomic_DNA"/>
</dbReference>
<keyword evidence="2" id="KW-1185">Reference proteome</keyword>
<accession>A0A7J7R729</accession>
<dbReference type="Proteomes" id="UP000527355">
    <property type="component" value="Unassembled WGS sequence"/>
</dbReference>
<organism evidence="1 2">
    <name type="scientific">Myotis myotis</name>
    <name type="common">Greater mouse-eared bat</name>
    <name type="synonym">Vespertilio myotis</name>
    <dbReference type="NCBI Taxonomy" id="51298"/>
    <lineage>
        <taxon>Eukaryota</taxon>
        <taxon>Metazoa</taxon>
        <taxon>Chordata</taxon>
        <taxon>Craniata</taxon>
        <taxon>Vertebrata</taxon>
        <taxon>Euteleostomi</taxon>
        <taxon>Mammalia</taxon>
        <taxon>Eutheria</taxon>
        <taxon>Laurasiatheria</taxon>
        <taxon>Chiroptera</taxon>
        <taxon>Yangochiroptera</taxon>
        <taxon>Vespertilionidae</taxon>
        <taxon>Myotis</taxon>
    </lineage>
</organism>
<reference evidence="1 2" key="1">
    <citation type="journal article" date="2020" name="Nature">
        <title>Six reference-quality genomes reveal evolution of bat adaptations.</title>
        <authorList>
            <person name="Jebb D."/>
            <person name="Huang Z."/>
            <person name="Pippel M."/>
            <person name="Hughes G.M."/>
            <person name="Lavrichenko K."/>
            <person name="Devanna P."/>
            <person name="Winkler S."/>
            <person name="Jermiin L.S."/>
            <person name="Skirmuntt E.C."/>
            <person name="Katzourakis A."/>
            <person name="Burkitt-Gray L."/>
            <person name="Ray D.A."/>
            <person name="Sullivan K.A.M."/>
            <person name="Roscito J.G."/>
            <person name="Kirilenko B.M."/>
            <person name="Davalos L.M."/>
            <person name="Corthals A.P."/>
            <person name="Power M.L."/>
            <person name="Jones G."/>
            <person name="Ransome R.D."/>
            <person name="Dechmann D.K.N."/>
            <person name="Locatelli A.G."/>
            <person name="Puechmaille S.J."/>
            <person name="Fedrigo O."/>
            <person name="Jarvis E.D."/>
            <person name="Hiller M."/>
            <person name="Vernes S.C."/>
            <person name="Myers E.W."/>
            <person name="Teeling E.C."/>
        </authorList>
    </citation>
    <scope>NUCLEOTIDE SEQUENCE [LARGE SCALE GENOMIC DNA]</scope>
    <source>
        <strain evidence="1">MMyoMyo1</strain>
        <tissue evidence="1">Flight muscle</tissue>
    </source>
</reference>
<comment type="caution">
    <text evidence="1">The sequence shown here is derived from an EMBL/GenBank/DDBJ whole genome shotgun (WGS) entry which is preliminary data.</text>
</comment>
<evidence type="ECO:0000313" key="1">
    <source>
        <dbReference type="EMBL" id="KAF6271951.1"/>
    </source>
</evidence>
<gene>
    <name evidence="1" type="ORF">mMyoMyo1_010893</name>
</gene>
<evidence type="ECO:0000313" key="2">
    <source>
        <dbReference type="Proteomes" id="UP000527355"/>
    </source>
</evidence>
<proteinExistence type="predicted"/>
<protein>
    <submittedName>
        <fullName evidence="1">Uncharacterized protein</fullName>
    </submittedName>
</protein>
<name>A0A7J7R729_MYOMY</name>
<sequence length="178" mass="19316">MEASSPVSFWLKFGVYLFEIQTPLGTRGCLCAPPWVCVSEGGRPSSSPGVLQVYSYAQSISGSVIYEREVYPTEMTFKTAPALSWRTEPFPMPAGLFLPSRSESLPPRSRRGPVPARHLGSVTPRVSWAGVSQPGLPQCQRVGPLGRKEALSGSRCGDGAFGPSLMERAWLLCNLPCR</sequence>
<dbReference type="AlphaFoldDB" id="A0A7J7R729"/>